<dbReference type="GO" id="GO:0005737">
    <property type="term" value="C:cytoplasm"/>
    <property type="evidence" value="ECO:0007669"/>
    <property type="project" value="UniProtKB-SubCell"/>
</dbReference>
<dbReference type="AlphaFoldDB" id="A0A067JDK0"/>
<evidence type="ECO:0000256" key="5">
    <source>
        <dbReference type="SAM" id="MobiDB-lite"/>
    </source>
</evidence>
<keyword evidence="7" id="KW-1185">Reference proteome</keyword>
<feature type="compositionally biased region" description="Low complexity" evidence="5">
    <location>
        <begin position="621"/>
        <end position="635"/>
    </location>
</feature>
<dbReference type="EMBL" id="KK915542">
    <property type="protein sequence ID" value="KDP21912.1"/>
    <property type="molecule type" value="Genomic_DNA"/>
</dbReference>
<dbReference type="InterPro" id="IPR044159">
    <property type="entry name" value="IQM"/>
</dbReference>
<evidence type="ECO:0000256" key="3">
    <source>
        <dbReference type="ARBA" id="ARBA00022490"/>
    </source>
</evidence>
<evidence type="ECO:0000256" key="2">
    <source>
        <dbReference type="ARBA" id="ARBA00004496"/>
    </source>
</evidence>
<protein>
    <recommendedName>
        <fullName evidence="8">Calmodulin-binding family protein</fullName>
    </recommendedName>
</protein>
<dbReference type="PANTHER" id="PTHR31250:SF38">
    <property type="entry name" value="IQ DOMAIN-CONTAINING PROTEIN IQM6"/>
    <property type="match status" value="1"/>
</dbReference>
<dbReference type="Proteomes" id="UP000027138">
    <property type="component" value="Unassembled WGS sequence"/>
</dbReference>
<evidence type="ECO:0000313" key="7">
    <source>
        <dbReference type="Proteomes" id="UP000027138"/>
    </source>
</evidence>
<dbReference type="OrthoDB" id="7344096at2759"/>
<evidence type="ECO:0000256" key="4">
    <source>
        <dbReference type="ARBA" id="ARBA00023242"/>
    </source>
</evidence>
<organism evidence="6 7">
    <name type="scientific">Jatropha curcas</name>
    <name type="common">Barbados nut</name>
    <dbReference type="NCBI Taxonomy" id="180498"/>
    <lineage>
        <taxon>Eukaryota</taxon>
        <taxon>Viridiplantae</taxon>
        <taxon>Streptophyta</taxon>
        <taxon>Embryophyta</taxon>
        <taxon>Tracheophyta</taxon>
        <taxon>Spermatophyta</taxon>
        <taxon>Magnoliopsida</taxon>
        <taxon>eudicotyledons</taxon>
        <taxon>Gunneridae</taxon>
        <taxon>Pentapetalae</taxon>
        <taxon>rosids</taxon>
        <taxon>fabids</taxon>
        <taxon>Malpighiales</taxon>
        <taxon>Euphorbiaceae</taxon>
        <taxon>Crotonoideae</taxon>
        <taxon>Jatropheae</taxon>
        <taxon>Jatropha</taxon>
    </lineage>
</organism>
<evidence type="ECO:0008006" key="8">
    <source>
        <dbReference type="Google" id="ProtNLM"/>
    </source>
</evidence>
<keyword evidence="4" id="KW-0539">Nucleus</keyword>
<accession>A0A067JDK0</accession>
<sequence length="655" mass="74560">MGIALSCPLADFEDLDSHFDALLVKSIKYGHGNVKTAFRSASFNGRDSKPAIIRFKGRNLNATFSFRSPTTEMQKELLSRPIQAQSEDKSGQSSLEIKNHMQCDESGNRRYQAALRLQKVYKSFRTRRQLADCAVVVEQRWWKLLDFAELKRSSISFFDIERPETAISRWSRARRRAAKIDPRHRYGHNLQFYYVNWLHCQSKQPFFYWLDIGEGKETSLDRCPRSKLQQQCIKYLGPTERQAYAVVIKDGKFFFKQSGELLDTKGQKDVKWIFVLSTSKTLYVGVKKKGTFQHSSFLAGGATLSAGRLVVEDGVLKAVWPHSGHYLPTEENFQEFMSFLREQKVDLSDVKIVVFPLMRFFAYVITQKSPAEEEEEEATIKKCNSSSVRDLRLDADLCQDTKVTNVESMSQENTDFRGQDSSAAENDGLQTLKLSCGFRSRIAKLEIPTRDNVREIFNEVAPSTFDVGYQSAQDSFSHDDGYESAEDSFLTEEDFMFPKINLFDEDQEEEDEEPIPKEKILERINSHKGMRSYQLAKQLSSRWTTGAGPRIGCMRDYPTELQFRVLESANLSPRKGTWSANSTPRTGSCSSPKYSTTTSCLIPSDSTTFERTASRFSPKRSTPTSSLSRNDSSTSEQKETMSKSPLGVGREVTNA</sequence>
<dbReference type="PANTHER" id="PTHR31250">
    <property type="entry name" value="IQ DOMAIN-CONTAINING PROTEIN IQM3"/>
    <property type="match status" value="1"/>
</dbReference>
<keyword evidence="3" id="KW-0963">Cytoplasm</keyword>
<evidence type="ECO:0000256" key="1">
    <source>
        <dbReference type="ARBA" id="ARBA00004123"/>
    </source>
</evidence>
<feature type="region of interest" description="Disordered" evidence="5">
    <location>
        <begin position="572"/>
        <end position="655"/>
    </location>
</feature>
<comment type="subcellular location">
    <subcellularLocation>
        <location evidence="2">Cytoplasm</location>
    </subcellularLocation>
    <subcellularLocation>
        <location evidence="1">Nucleus</location>
    </subcellularLocation>
</comment>
<dbReference type="GO" id="GO:0005634">
    <property type="term" value="C:nucleus"/>
    <property type="evidence" value="ECO:0007669"/>
    <property type="project" value="UniProtKB-SubCell"/>
</dbReference>
<name>A0A067JDK0_JATCU</name>
<proteinExistence type="predicted"/>
<feature type="compositionally biased region" description="Polar residues" evidence="5">
    <location>
        <begin position="578"/>
        <end position="615"/>
    </location>
</feature>
<reference evidence="6 7" key="1">
    <citation type="journal article" date="2014" name="PLoS ONE">
        <title>Global Analysis of Gene Expression Profiles in Physic Nut (Jatropha curcas L.) Seedlings Exposed to Salt Stress.</title>
        <authorList>
            <person name="Zhang L."/>
            <person name="Zhang C."/>
            <person name="Wu P."/>
            <person name="Chen Y."/>
            <person name="Li M."/>
            <person name="Jiang H."/>
            <person name="Wu G."/>
        </authorList>
    </citation>
    <scope>NUCLEOTIDE SEQUENCE [LARGE SCALE GENOMIC DNA]</scope>
    <source>
        <strain evidence="7">cv. GZQX0401</strain>
        <tissue evidence="6">Young leaves</tissue>
    </source>
</reference>
<evidence type="ECO:0000313" key="6">
    <source>
        <dbReference type="EMBL" id="KDP21912.1"/>
    </source>
</evidence>
<gene>
    <name evidence="6" type="ORF">JCGZ_03050</name>
</gene>